<evidence type="ECO:0000259" key="7">
    <source>
        <dbReference type="PROSITE" id="PS50921"/>
    </source>
</evidence>
<accession>A0A411YB46</accession>
<keyword evidence="1" id="KW-0808">Transferase</keyword>
<dbReference type="InterPro" id="IPR011006">
    <property type="entry name" value="CheY-like_superfamily"/>
</dbReference>
<evidence type="ECO:0000256" key="1">
    <source>
        <dbReference type="ARBA" id="ARBA00022679"/>
    </source>
</evidence>
<dbReference type="PANTHER" id="PTHR43156:SF2">
    <property type="entry name" value="STAGE II SPORULATION PROTEIN E"/>
    <property type="match status" value="1"/>
</dbReference>
<reference evidence="8 9" key="1">
    <citation type="submission" date="2019-01" db="EMBL/GenBank/DDBJ databases">
        <title>Egibacter rhizosphaerae EGI 80759T.</title>
        <authorList>
            <person name="Chen D.-D."/>
            <person name="Tian Y."/>
            <person name="Jiao J.-Y."/>
            <person name="Zhang X.-T."/>
            <person name="Zhang Y.-G."/>
            <person name="Zhang Y."/>
            <person name="Xiao M."/>
            <person name="Shu W.-S."/>
            <person name="Li W.-J."/>
        </authorList>
    </citation>
    <scope>NUCLEOTIDE SEQUENCE [LARGE SCALE GENOMIC DNA]</scope>
    <source>
        <strain evidence="8 9">EGI 80759</strain>
    </source>
</reference>
<dbReference type="AlphaFoldDB" id="A0A411YB46"/>
<dbReference type="KEGG" id="erz:ER308_01630"/>
<dbReference type="Gene3D" id="1.10.10.10">
    <property type="entry name" value="Winged helix-like DNA-binding domain superfamily/Winged helix DNA-binding domain"/>
    <property type="match status" value="1"/>
</dbReference>
<feature type="domain" description="ANTAR" evidence="7">
    <location>
        <begin position="417"/>
        <end position="478"/>
    </location>
</feature>
<keyword evidence="2" id="KW-0418">Kinase</keyword>
<dbReference type="InterPro" id="IPR029016">
    <property type="entry name" value="GAF-like_dom_sf"/>
</dbReference>
<dbReference type="SMART" id="SM00065">
    <property type="entry name" value="GAF"/>
    <property type="match status" value="2"/>
</dbReference>
<dbReference type="SUPFAM" id="SSF52172">
    <property type="entry name" value="CheY-like"/>
    <property type="match status" value="1"/>
</dbReference>
<evidence type="ECO:0000313" key="9">
    <source>
        <dbReference type="Proteomes" id="UP000291469"/>
    </source>
</evidence>
<dbReference type="GO" id="GO:0016301">
    <property type="term" value="F:kinase activity"/>
    <property type="evidence" value="ECO:0007669"/>
    <property type="project" value="UniProtKB-KW"/>
</dbReference>
<feature type="region of interest" description="Disordered" evidence="6">
    <location>
        <begin position="1"/>
        <end position="76"/>
    </location>
</feature>
<evidence type="ECO:0000256" key="3">
    <source>
        <dbReference type="ARBA" id="ARBA00022801"/>
    </source>
</evidence>
<keyword evidence="3" id="KW-0378">Hydrolase</keyword>
<keyword evidence="5" id="KW-0804">Transcription</keyword>
<dbReference type="PANTHER" id="PTHR43156">
    <property type="entry name" value="STAGE II SPORULATION PROTEIN E-RELATED"/>
    <property type="match status" value="1"/>
</dbReference>
<dbReference type="SMART" id="SM01012">
    <property type="entry name" value="ANTAR"/>
    <property type="match status" value="1"/>
</dbReference>
<name>A0A411YB46_9ACTN</name>
<dbReference type="OrthoDB" id="319881at2"/>
<proteinExistence type="predicted"/>
<evidence type="ECO:0000256" key="2">
    <source>
        <dbReference type="ARBA" id="ARBA00022777"/>
    </source>
</evidence>
<dbReference type="SUPFAM" id="SSF55781">
    <property type="entry name" value="GAF domain-like"/>
    <property type="match status" value="2"/>
</dbReference>
<dbReference type="InterPro" id="IPR052016">
    <property type="entry name" value="Bact_Sigma-Reg"/>
</dbReference>
<evidence type="ECO:0000256" key="6">
    <source>
        <dbReference type="SAM" id="MobiDB-lite"/>
    </source>
</evidence>
<dbReference type="Pfam" id="PF13185">
    <property type="entry name" value="GAF_2"/>
    <property type="match status" value="1"/>
</dbReference>
<organism evidence="8 9">
    <name type="scientific">Egibacter rhizosphaerae</name>
    <dbReference type="NCBI Taxonomy" id="1670831"/>
    <lineage>
        <taxon>Bacteria</taxon>
        <taxon>Bacillati</taxon>
        <taxon>Actinomycetota</taxon>
        <taxon>Nitriliruptoria</taxon>
        <taxon>Egibacterales</taxon>
        <taxon>Egibacteraceae</taxon>
        <taxon>Egibacter</taxon>
    </lineage>
</organism>
<dbReference type="Proteomes" id="UP000291469">
    <property type="component" value="Chromosome"/>
</dbReference>
<dbReference type="Pfam" id="PF01590">
    <property type="entry name" value="GAF"/>
    <property type="match status" value="1"/>
</dbReference>
<protein>
    <submittedName>
        <fullName evidence="8">GAF domain-containing protein</fullName>
    </submittedName>
</protein>
<dbReference type="PROSITE" id="PS50921">
    <property type="entry name" value="ANTAR"/>
    <property type="match status" value="1"/>
</dbReference>
<dbReference type="InterPro" id="IPR005561">
    <property type="entry name" value="ANTAR"/>
</dbReference>
<evidence type="ECO:0000256" key="5">
    <source>
        <dbReference type="ARBA" id="ARBA00023163"/>
    </source>
</evidence>
<sequence>MQVQGDSPALRGGFVSTENASTSRRTDQHDVADPAGQLERLRREQARGTQVERQREQVLAAETAAGRHSEQSHSALSRLQRLTAALARTVTLDEVIETMATTVRDELDAAMMAVWLVDEDEGALRLARQVGGDPMVAHGTTGPADPRWPVAWVSRHHRPIAWRDATERDQRFRSLRGTDLTHEAHLVAPLAAEGDDLGAVVLGFEQSCDLDDEQHDLACATARQCARALWRARLHERLRIECEEARFRAGVGEVLTASLDLDETLRRAAEMAGPSLGEGCVIALLDEQGTLRPEVSAHRDPTTRALLEQLVTHHQEIRNTYVTKVAETGEPLVLSWIADVLEDEDRAGPQDAEHRAVLDAFGATSTIVVPLRAGDEVLGVLAVVATSEERRVDRRNLPLLQSIATQAAVAIRNARVHREACELSEQLQRALESRLVIERVKGLLAERHGIDADEAFQRLRREARSNHQRIHDAARAVLEGRADL</sequence>
<evidence type="ECO:0000256" key="4">
    <source>
        <dbReference type="ARBA" id="ARBA00023015"/>
    </source>
</evidence>
<feature type="compositionally biased region" description="Basic and acidic residues" evidence="6">
    <location>
        <begin position="39"/>
        <end position="56"/>
    </location>
</feature>
<gene>
    <name evidence="8" type="ORF">ER308_01630</name>
</gene>
<keyword evidence="4" id="KW-0805">Transcription regulation</keyword>
<dbReference type="InterPro" id="IPR036388">
    <property type="entry name" value="WH-like_DNA-bd_sf"/>
</dbReference>
<keyword evidence="9" id="KW-1185">Reference proteome</keyword>
<dbReference type="InterPro" id="IPR003018">
    <property type="entry name" value="GAF"/>
</dbReference>
<dbReference type="EMBL" id="CP036402">
    <property type="protein sequence ID" value="QBI18398.1"/>
    <property type="molecule type" value="Genomic_DNA"/>
</dbReference>
<dbReference type="Pfam" id="PF03861">
    <property type="entry name" value="ANTAR"/>
    <property type="match status" value="1"/>
</dbReference>
<dbReference type="GO" id="GO:0016791">
    <property type="term" value="F:phosphatase activity"/>
    <property type="evidence" value="ECO:0007669"/>
    <property type="project" value="TreeGrafter"/>
</dbReference>
<evidence type="ECO:0000313" key="8">
    <source>
        <dbReference type="EMBL" id="QBI18398.1"/>
    </source>
</evidence>
<dbReference type="Gene3D" id="3.30.450.40">
    <property type="match status" value="2"/>
</dbReference>
<dbReference type="GO" id="GO:0003723">
    <property type="term" value="F:RNA binding"/>
    <property type="evidence" value="ECO:0007669"/>
    <property type="project" value="InterPro"/>
</dbReference>